<dbReference type="SUPFAM" id="SSF57667">
    <property type="entry name" value="beta-beta-alpha zinc fingers"/>
    <property type="match status" value="1"/>
</dbReference>
<dbReference type="InterPro" id="IPR036236">
    <property type="entry name" value="Znf_C2H2_sf"/>
</dbReference>
<keyword evidence="4" id="KW-1185">Reference proteome</keyword>
<dbReference type="InterPro" id="IPR013087">
    <property type="entry name" value="Znf_C2H2_type"/>
</dbReference>
<proteinExistence type="predicted"/>
<dbReference type="EMBL" id="JARKHS020023159">
    <property type="protein sequence ID" value="KAK8769047.1"/>
    <property type="molecule type" value="Genomic_DNA"/>
</dbReference>
<dbReference type="AlphaFoldDB" id="A0AAQ4E2W2"/>
<evidence type="ECO:0000259" key="2">
    <source>
        <dbReference type="PROSITE" id="PS00028"/>
    </source>
</evidence>
<evidence type="ECO:0000313" key="4">
    <source>
        <dbReference type="Proteomes" id="UP001321473"/>
    </source>
</evidence>
<feature type="region of interest" description="Disordered" evidence="1">
    <location>
        <begin position="94"/>
        <end position="158"/>
    </location>
</feature>
<accession>A0AAQ4E2W2</accession>
<evidence type="ECO:0000256" key="1">
    <source>
        <dbReference type="SAM" id="MobiDB-lite"/>
    </source>
</evidence>
<reference evidence="3 4" key="1">
    <citation type="journal article" date="2023" name="Arcadia Sci">
        <title>De novo assembly of a long-read Amblyomma americanum tick genome.</title>
        <authorList>
            <person name="Chou S."/>
            <person name="Poskanzer K.E."/>
            <person name="Rollins M."/>
            <person name="Thuy-Boun P.S."/>
        </authorList>
    </citation>
    <scope>NUCLEOTIDE SEQUENCE [LARGE SCALE GENOMIC DNA]</scope>
    <source>
        <strain evidence="3">F_SG_1</strain>
        <tissue evidence="3">Salivary glands</tissue>
    </source>
</reference>
<feature type="compositionally biased region" description="Gly residues" evidence="1">
    <location>
        <begin position="100"/>
        <end position="118"/>
    </location>
</feature>
<feature type="domain" description="C2H2-type" evidence="2">
    <location>
        <begin position="69"/>
        <end position="90"/>
    </location>
</feature>
<evidence type="ECO:0000313" key="3">
    <source>
        <dbReference type="EMBL" id="KAK8769047.1"/>
    </source>
</evidence>
<feature type="compositionally biased region" description="Low complexity" evidence="1">
    <location>
        <begin position="145"/>
        <end position="158"/>
    </location>
</feature>
<comment type="caution">
    <text evidence="3">The sequence shown here is derived from an EMBL/GenBank/DDBJ whole genome shotgun (WGS) entry which is preliminary data.</text>
</comment>
<dbReference type="PROSITE" id="PS00028">
    <property type="entry name" value="ZINC_FINGER_C2H2_1"/>
    <property type="match status" value="1"/>
</dbReference>
<organism evidence="3 4">
    <name type="scientific">Amblyomma americanum</name>
    <name type="common">Lone star tick</name>
    <dbReference type="NCBI Taxonomy" id="6943"/>
    <lineage>
        <taxon>Eukaryota</taxon>
        <taxon>Metazoa</taxon>
        <taxon>Ecdysozoa</taxon>
        <taxon>Arthropoda</taxon>
        <taxon>Chelicerata</taxon>
        <taxon>Arachnida</taxon>
        <taxon>Acari</taxon>
        <taxon>Parasitiformes</taxon>
        <taxon>Ixodida</taxon>
        <taxon>Ixodoidea</taxon>
        <taxon>Ixodidae</taxon>
        <taxon>Amblyomminae</taxon>
        <taxon>Amblyomma</taxon>
    </lineage>
</organism>
<dbReference type="Proteomes" id="UP001321473">
    <property type="component" value="Unassembled WGS sequence"/>
</dbReference>
<gene>
    <name evidence="3" type="ORF">V5799_014487</name>
</gene>
<protein>
    <recommendedName>
        <fullName evidence="2">C2H2-type domain-containing protein</fullName>
    </recommendedName>
</protein>
<name>A0AAQ4E2W2_AMBAM</name>
<sequence>MHCVVASMAKTEPVTSCSVGLVEKKLAACVNLVPGIVSVEVNGCGPPHKNAGKKRTRIEHMDAEKPYGCAICGVRYKTRPGLAYHYVQSHFLGSSSSSSGSGGGGSGSGGGSTGGGGSANASGNTAAPSTADHHPPSAATHQEDSGGSSSAPSGDSLF</sequence>